<dbReference type="GO" id="GO:0004655">
    <property type="term" value="F:porphobilinogen synthase activity"/>
    <property type="evidence" value="ECO:0007669"/>
    <property type="project" value="UniProtKB-EC"/>
</dbReference>
<evidence type="ECO:0000256" key="8">
    <source>
        <dbReference type="ARBA" id="ARBA00022833"/>
    </source>
</evidence>
<evidence type="ECO:0000256" key="16">
    <source>
        <dbReference type="PIRSR" id="PIRSR001415-3"/>
    </source>
</evidence>
<evidence type="ECO:0000256" key="17">
    <source>
        <dbReference type="RuleBase" id="RU000515"/>
    </source>
</evidence>
<evidence type="ECO:0000313" key="19">
    <source>
        <dbReference type="EMBL" id="TEB38479.1"/>
    </source>
</evidence>
<dbReference type="EC" id="4.2.1.24" evidence="5 17"/>
<dbReference type="OrthoDB" id="1530at2759"/>
<dbReference type="InterPro" id="IPR030656">
    <property type="entry name" value="ALAD_AS"/>
</dbReference>
<feature type="binding site" evidence="15">
    <location>
        <position position="205"/>
    </location>
    <ligand>
        <name>5-aminolevulinate</name>
        <dbReference type="ChEBI" id="CHEBI:356416"/>
        <label>1</label>
    </ligand>
</feature>
<evidence type="ECO:0000256" key="1">
    <source>
        <dbReference type="ARBA" id="ARBA00001947"/>
    </source>
</evidence>
<dbReference type="PANTHER" id="PTHR11458">
    <property type="entry name" value="DELTA-AMINOLEVULINIC ACID DEHYDRATASE"/>
    <property type="match status" value="1"/>
</dbReference>
<name>A0A4Y7TY36_COPMI</name>
<comment type="function">
    <text evidence="12">Catalyzes an early step in the biosynthesis of tetrapyrroles. Binds two molecules of 5-aminolevulinate per subunit, each at a distinct site, and catalyzes their condensation to form porphobilinogen.</text>
</comment>
<dbReference type="Gene3D" id="3.20.20.70">
    <property type="entry name" value="Aldolase class I"/>
    <property type="match status" value="1"/>
</dbReference>
<evidence type="ECO:0000256" key="6">
    <source>
        <dbReference type="ARBA" id="ARBA00020771"/>
    </source>
</evidence>
<keyword evidence="8 16" id="KW-0862">Zinc</keyword>
<protein>
    <recommendedName>
        <fullName evidence="6 17">Delta-aminolevulinic acid dehydratase</fullName>
        <ecNumber evidence="5 17">4.2.1.24</ecNumber>
    </recommendedName>
</protein>
<feature type="active site" description="Schiff-base intermediate with substrate" evidence="14">
    <location>
        <position position="248"/>
    </location>
</feature>
<comment type="pathway">
    <text evidence="2">Porphyrin-containing compound metabolism; protoporphyrin-IX biosynthesis; coproporphyrinogen-III from 5-aminolevulinate: step 1/4.</text>
</comment>
<dbReference type="PIRSF" id="PIRSF001415">
    <property type="entry name" value="Porphbilin_synth"/>
    <property type="match status" value="1"/>
</dbReference>
<evidence type="ECO:0000256" key="15">
    <source>
        <dbReference type="PIRSR" id="PIRSR001415-2"/>
    </source>
</evidence>
<feature type="binding site" evidence="16">
    <location>
        <position position="128"/>
    </location>
    <ligand>
        <name>Zn(2+)</name>
        <dbReference type="ChEBI" id="CHEBI:29105"/>
        <note>catalytic</note>
    </ligand>
</feature>
<organism evidence="19 20">
    <name type="scientific">Coprinellus micaceus</name>
    <name type="common">Glistening ink-cap mushroom</name>
    <name type="synonym">Coprinus micaceus</name>
    <dbReference type="NCBI Taxonomy" id="71717"/>
    <lineage>
        <taxon>Eukaryota</taxon>
        <taxon>Fungi</taxon>
        <taxon>Dikarya</taxon>
        <taxon>Basidiomycota</taxon>
        <taxon>Agaricomycotina</taxon>
        <taxon>Agaricomycetes</taxon>
        <taxon>Agaricomycetidae</taxon>
        <taxon>Agaricales</taxon>
        <taxon>Agaricineae</taxon>
        <taxon>Psathyrellaceae</taxon>
        <taxon>Coprinellus</taxon>
    </lineage>
</organism>
<evidence type="ECO:0000256" key="11">
    <source>
        <dbReference type="ARBA" id="ARBA00023244"/>
    </source>
</evidence>
<dbReference type="UniPathway" id="UPA00251">
    <property type="reaction ID" value="UER00318"/>
</dbReference>
<reference evidence="19 20" key="1">
    <citation type="journal article" date="2019" name="Nat. Ecol. Evol.">
        <title>Megaphylogeny resolves global patterns of mushroom evolution.</title>
        <authorList>
            <person name="Varga T."/>
            <person name="Krizsan K."/>
            <person name="Foldi C."/>
            <person name="Dima B."/>
            <person name="Sanchez-Garcia M."/>
            <person name="Sanchez-Ramirez S."/>
            <person name="Szollosi G.J."/>
            <person name="Szarkandi J.G."/>
            <person name="Papp V."/>
            <person name="Albert L."/>
            <person name="Andreopoulos W."/>
            <person name="Angelini C."/>
            <person name="Antonin V."/>
            <person name="Barry K.W."/>
            <person name="Bougher N.L."/>
            <person name="Buchanan P."/>
            <person name="Buyck B."/>
            <person name="Bense V."/>
            <person name="Catcheside P."/>
            <person name="Chovatia M."/>
            <person name="Cooper J."/>
            <person name="Damon W."/>
            <person name="Desjardin D."/>
            <person name="Finy P."/>
            <person name="Geml J."/>
            <person name="Haridas S."/>
            <person name="Hughes K."/>
            <person name="Justo A."/>
            <person name="Karasinski D."/>
            <person name="Kautmanova I."/>
            <person name="Kiss B."/>
            <person name="Kocsube S."/>
            <person name="Kotiranta H."/>
            <person name="LaButti K.M."/>
            <person name="Lechner B.E."/>
            <person name="Liimatainen K."/>
            <person name="Lipzen A."/>
            <person name="Lukacs Z."/>
            <person name="Mihaltcheva S."/>
            <person name="Morgado L.N."/>
            <person name="Niskanen T."/>
            <person name="Noordeloos M.E."/>
            <person name="Ohm R.A."/>
            <person name="Ortiz-Santana B."/>
            <person name="Ovrebo C."/>
            <person name="Racz N."/>
            <person name="Riley R."/>
            <person name="Savchenko A."/>
            <person name="Shiryaev A."/>
            <person name="Soop K."/>
            <person name="Spirin V."/>
            <person name="Szebenyi C."/>
            <person name="Tomsovsky M."/>
            <person name="Tulloss R.E."/>
            <person name="Uehling J."/>
            <person name="Grigoriev I.V."/>
            <person name="Vagvolgyi C."/>
            <person name="Papp T."/>
            <person name="Martin F.M."/>
            <person name="Miettinen O."/>
            <person name="Hibbett D.S."/>
            <person name="Nagy L.G."/>
        </authorList>
    </citation>
    <scope>NUCLEOTIDE SEQUENCE [LARGE SCALE GENOMIC DNA]</scope>
    <source>
        <strain evidence="19 20">FP101781</strain>
    </source>
</reference>
<dbReference type="AlphaFoldDB" id="A0A4Y7TY36"/>
<dbReference type="GO" id="GO:0005829">
    <property type="term" value="C:cytosol"/>
    <property type="evidence" value="ECO:0007669"/>
    <property type="project" value="TreeGrafter"/>
</dbReference>
<comment type="subunit">
    <text evidence="4 17">Homooctamer.</text>
</comment>
<dbReference type="NCBIfam" id="NF006762">
    <property type="entry name" value="PRK09283.1"/>
    <property type="match status" value="1"/>
</dbReference>
<dbReference type="SUPFAM" id="SSF51569">
    <property type="entry name" value="Aldolase"/>
    <property type="match status" value="1"/>
</dbReference>
<dbReference type="GO" id="GO:0008270">
    <property type="term" value="F:zinc ion binding"/>
    <property type="evidence" value="ECO:0007669"/>
    <property type="project" value="TreeGrafter"/>
</dbReference>
<feature type="active site" description="Schiff-base intermediate with substrate" evidence="14">
    <location>
        <position position="195"/>
    </location>
</feature>
<dbReference type="InterPro" id="IPR013785">
    <property type="entry name" value="Aldolase_TIM"/>
</dbReference>
<sequence length="324" mass="35340">MATLDISSVLQGGYQHPVSRTWQGRRELSKSMFMYPIFITDDPDACVPIPSLPGQCRWGVNKLEQFLGPLVKKGLSSVILFGVPLNCEKLMIPQGPVIQAIKKIITRFPNLYIACDVCLCEYTDHGHCGYLHQDGTINTEPSVQRIAEVAVNYARAGAHCIAPSDMMDGRIKAIKRGLIDAGYGNKVTLMSYSAKFASSLYGPFRDAAGSAPSFGDRKCYQLPPAAKGLARRAILRDVGEGADIIMVKPALPYLDIIADAAELAPDHPLACYQVSGEFAMIHAGARAGVYDLRAMAFESVESMVRAGVTLILTYFTPDFLEWLS</sequence>
<dbReference type="Pfam" id="PF00490">
    <property type="entry name" value="ALAD"/>
    <property type="match status" value="1"/>
</dbReference>
<dbReference type="Proteomes" id="UP000298030">
    <property type="component" value="Unassembled WGS sequence"/>
</dbReference>
<dbReference type="FunFam" id="3.20.20.70:FF:000048">
    <property type="entry name" value="Delta-aminolevulinic acid dehydratase"/>
    <property type="match status" value="1"/>
</dbReference>
<keyword evidence="7 16" id="KW-0479">Metal-binding</keyword>
<dbReference type="PROSITE" id="PS00169">
    <property type="entry name" value="D_ALA_DEHYDRATASE"/>
    <property type="match status" value="1"/>
</dbReference>
<comment type="cofactor">
    <cofactor evidence="1">
        <name>Zn(2+)</name>
        <dbReference type="ChEBI" id="CHEBI:29105"/>
    </cofactor>
</comment>
<dbReference type="SMART" id="SM01004">
    <property type="entry name" value="ALAD"/>
    <property type="match status" value="1"/>
</dbReference>
<feature type="binding site" evidence="15">
    <location>
        <position position="275"/>
    </location>
    <ligand>
        <name>5-aminolevulinate</name>
        <dbReference type="ChEBI" id="CHEBI:356416"/>
        <label>2</label>
    </ligand>
</feature>
<evidence type="ECO:0000256" key="14">
    <source>
        <dbReference type="PIRSR" id="PIRSR001415-1"/>
    </source>
</evidence>
<keyword evidence="10 17" id="KW-0456">Lyase</keyword>
<dbReference type="CDD" id="cd04824">
    <property type="entry name" value="eu_ALAD_PBGS_cysteine_rich"/>
    <property type="match status" value="1"/>
</dbReference>
<dbReference type="STRING" id="71717.A0A4Y7TY36"/>
<comment type="similarity">
    <text evidence="3 18">Belongs to the ALAD family.</text>
</comment>
<evidence type="ECO:0000256" key="3">
    <source>
        <dbReference type="ARBA" id="ARBA00008055"/>
    </source>
</evidence>
<evidence type="ECO:0000256" key="13">
    <source>
        <dbReference type="ARBA" id="ARBA00047651"/>
    </source>
</evidence>
<evidence type="ECO:0000256" key="12">
    <source>
        <dbReference type="ARBA" id="ARBA00025628"/>
    </source>
</evidence>
<evidence type="ECO:0000256" key="9">
    <source>
        <dbReference type="ARBA" id="ARBA00023133"/>
    </source>
</evidence>
<evidence type="ECO:0000256" key="10">
    <source>
        <dbReference type="ARBA" id="ARBA00023239"/>
    </source>
</evidence>
<dbReference type="GO" id="GO:0006782">
    <property type="term" value="P:protoporphyrinogen IX biosynthetic process"/>
    <property type="evidence" value="ECO:0007669"/>
    <property type="project" value="UniProtKB-UniPathway"/>
</dbReference>
<keyword evidence="20" id="KW-1185">Reference proteome</keyword>
<dbReference type="InterPro" id="IPR001731">
    <property type="entry name" value="ALAD"/>
</dbReference>
<evidence type="ECO:0000313" key="20">
    <source>
        <dbReference type="Proteomes" id="UP000298030"/>
    </source>
</evidence>
<accession>A0A4Y7TY36</accession>
<proteinExistence type="inferred from homology"/>
<evidence type="ECO:0000256" key="2">
    <source>
        <dbReference type="ARBA" id="ARBA00004694"/>
    </source>
</evidence>
<evidence type="ECO:0000256" key="4">
    <source>
        <dbReference type="ARBA" id="ARBA00011823"/>
    </source>
</evidence>
<evidence type="ECO:0000256" key="7">
    <source>
        <dbReference type="ARBA" id="ARBA00022723"/>
    </source>
</evidence>
<feature type="binding site" evidence="16">
    <location>
        <position position="118"/>
    </location>
    <ligand>
        <name>Zn(2+)</name>
        <dbReference type="ChEBI" id="CHEBI:29105"/>
        <note>catalytic</note>
    </ligand>
</feature>
<feature type="binding site" evidence="15">
    <location>
        <position position="217"/>
    </location>
    <ligand>
        <name>5-aminolevulinate</name>
        <dbReference type="ChEBI" id="CHEBI:356416"/>
        <label>1</label>
    </ligand>
</feature>
<dbReference type="EMBL" id="QPFP01000003">
    <property type="protein sequence ID" value="TEB38479.1"/>
    <property type="molecule type" value="Genomic_DNA"/>
</dbReference>
<comment type="catalytic activity">
    <reaction evidence="13 17">
        <text>2 5-aminolevulinate = porphobilinogen + 2 H2O + H(+)</text>
        <dbReference type="Rhea" id="RHEA:24064"/>
        <dbReference type="ChEBI" id="CHEBI:15377"/>
        <dbReference type="ChEBI" id="CHEBI:15378"/>
        <dbReference type="ChEBI" id="CHEBI:58126"/>
        <dbReference type="ChEBI" id="CHEBI:356416"/>
        <dbReference type="EC" id="4.2.1.24"/>
    </reaction>
</comment>
<comment type="caution">
    <text evidence="19">The sequence shown here is derived from an EMBL/GenBank/DDBJ whole genome shotgun (WGS) entry which is preliminary data.</text>
</comment>
<evidence type="ECO:0000256" key="18">
    <source>
        <dbReference type="RuleBase" id="RU004161"/>
    </source>
</evidence>
<feature type="binding site" evidence="16">
    <location>
        <position position="120"/>
    </location>
    <ligand>
        <name>Zn(2+)</name>
        <dbReference type="ChEBI" id="CHEBI:29105"/>
        <note>catalytic</note>
    </ligand>
</feature>
<dbReference type="PANTHER" id="PTHR11458:SF0">
    <property type="entry name" value="DELTA-AMINOLEVULINIC ACID DEHYDRATASE"/>
    <property type="match status" value="1"/>
</dbReference>
<keyword evidence="11 17" id="KW-0627">Porphyrin biosynthesis</keyword>
<evidence type="ECO:0000256" key="5">
    <source>
        <dbReference type="ARBA" id="ARBA00012053"/>
    </source>
</evidence>
<dbReference type="PRINTS" id="PR00144">
    <property type="entry name" value="DALDHYDRTASE"/>
</dbReference>
<feature type="binding site" evidence="15">
    <location>
        <position position="314"/>
    </location>
    <ligand>
        <name>5-aminolevulinate</name>
        <dbReference type="ChEBI" id="CHEBI:356416"/>
        <label>2</label>
    </ligand>
</feature>
<keyword evidence="9" id="KW-0350">Heme biosynthesis</keyword>
<gene>
    <name evidence="19" type="ORF">FA13DRAFT_1752066</name>
</gene>